<evidence type="ECO:0000256" key="12">
    <source>
        <dbReference type="HAMAP-Rule" id="MF_00451"/>
    </source>
</evidence>
<dbReference type="RefSeq" id="WP_012102020.1">
    <property type="nucleotide sequence ID" value="NC_009706.1"/>
</dbReference>
<dbReference type="AlphaFoldDB" id="A5N8N6"/>
<dbReference type="PROSITE" id="PS51374">
    <property type="entry name" value="NDPK_LIKE"/>
    <property type="match status" value="1"/>
</dbReference>
<accession>A5N8N6</accession>
<dbReference type="FunFam" id="3.30.70.141:FF:000003">
    <property type="entry name" value="Nucleoside diphosphate kinase"/>
    <property type="match status" value="1"/>
</dbReference>
<dbReference type="EC" id="2.7.4.6" evidence="3 12"/>
<dbReference type="SMART" id="SM00562">
    <property type="entry name" value="NDK"/>
    <property type="match status" value="1"/>
</dbReference>
<evidence type="ECO:0000256" key="10">
    <source>
        <dbReference type="ARBA" id="ARBA00022842"/>
    </source>
</evidence>
<feature type="binding site" evidence="12 13">
    <location>
        <position position="9"/>
    </location>
    <ligand>
        <name>ATP</name>
        <dbReference type="ChEBI" id="CHEBI:30616"/>
    </ligand>
</feature>
<dbReference type="GO" id="GO:0006241">
    <property type="term" value="P:CTP biosynthetic process"/>
    <property type="evidence" value="ECO:0007669"/>
    <property type="project" value="UniProtKB-UniRule"/>
</dbReference>
<evidence type="ECO:0000256" key="1">
    <source>
        <dbReference type="ARBA" id="ARBA00001946"/>
    </source>
</evidence>
<evidence type="ECO:0000256" key="2">
    <source>
        <dbReference type="ARBA" id="ARBA00008142"/>
    </source>
</evidence>
<dbReference type="GO" id="GO:0005737">
    <property type="term" value="C:cytoplasm"/>
    <property type="evidence" value="ECO:0007669"/>
    <property type="project" value="UniProtKB-SubCell"/>
</dbReference>
<keyword evidence="8 12" id="KW-0418">Kinase</keyword>
<evidence type="ECO:0000256" key="7">
    <source>
        <dbReference type="ARBA" id="ARBA00022741"/>
    </source>
</evidence>
<comment type="subcellular location">
    <subcellularLocation>
        <location evidence="12">Cytoplasm</location>
    </subcellularLocation>
</comment>
<dbReference type="STRING" id="431943.CKL_1625"/>
<keyword evidence="10 12" id="KW-0460">Magnesium</keyword>
<keyword evidence="12" id="KW-0597">Phosphoprotein</keyword>
<comment type="subunit">
    <text evidence="12">Homotetramer.</text>
</comment>
<comment type="catalytic activity">
    <reaction evidence="12">
        <text>a ribonucleoside 5'-diphosphate + ATP = a ribonucleoside 5'-triphosphate + ADP</text>
        <dbReference type="Rhea" id="RHEA:18113"/>
        <dbReference type="ChEBI" id="CHEBI:30616"/>
        <dbReference type="ChEBI" id="CHEBI:57930"/>
        <dbReference type="ChEBI" id="CHEBI:61557"/>
        <dbReference type="ChEBI" id="CHEBI:456216"/>
        <dbReference type="EC" id="2.7.4.6"/>
    </reaction>
</comment>
<dbReference type="EMBL" id="CP000673">
    <property type="protein sequence ID" value="EDK33667.1"/>
    <property type="molecule type" value="Genomic_DNA"/>
</dbReference>
<evidence type="ECO:0000256" key="14">
    <source>
        <dbReference type="RuleBase" id="RU004011"/>
    </source>
</evidence>
<comment type="similarity">
    <text evidence="2 12 13 14">Belongs to the NDK family.</text>
</comment>
<evidence type="ECO:0000256" key="13">
    <source>
        <dbReference type="PROSITE-ProRule" id="PRU00706"/>
    </source>
</evidence>
<keyword evidence="5 12" id="KW-0808">Transferase</keyword>
<reference evidence="16 17" key="1">
    <citation type="journal article" date="2008" name="Proc. Natl. Acad. Sci. U.S.A.">
        <title>The genome of Clostridium kluyveri, a strict anaerobe with unique metabolic features.</title>
        <authorList>
            <person name="Seedorf H."/>
            <person name="Fricke W.F."/>
            <person name="Veith B."/>
            <person name="Brueggemann H."/>
            <person name="Liesegang H."/>
            <person name="Strittmatter A."/>
            <person name="Miethke M."/>
            <person name="Buckel W."/>
            <person name="Hinderberger J."/>
            <person name="Li F."/>
            <person name="Hagemeier C."/>
            <person name="Thauer R.K."/>
            <person name="Gottschalk G."/>
        </authorList>
    </citation>
    <scope>NUCLEOTIDE SEQUENCE [LARGE SCALE GENOMIC DNA]</scope>
    <source>
        <strain evidence="17">ATCC 8527 / DSM 555 / NCIMB 10680</strain>
    </source>
</reference>
<keyword evidence="17" id="KW-1185">Reference proteome</keyword>
<feature type="active site" description="Pros-phosphohistidine intermediate" evidence="12 13">
    <location>
        <position position="115"/>
    </location>
</feature>
<evidence type="ECO:0000259" key="15">
    <source>
        <dbReference type="SMART" id="SM00562"/>
    </source>
</evidence>
<dbReference type="GO" id="GO:0046872">
    <property type="term" value="F:metal ion binding"/>
    <property type="evidence" value="ECO:0007669"/>
    <property type="project" value="UniProtKB-KW"/>
</dbReference>
<comment type="function">
    <text evidence="12">Major role in the synthesis of nucleoside triphosphates other than ATP. The ATP gamma phosphate is transferred to the NDP beta phosphate via a ping-pong mechanism, using a phosphorylated active-site intermediate.</text>
</comment>
<dbReference type="CDD" id="cd04413">
    <property type="entry name" value="NDPk_I"/>
    <property type="match status" value="1"/>
</dbReference>
<evidence type="ECO:0000256" key="8">
    <source>
        <dbReference type="ARBA" id="ARBA00022777"/>
    </source>
</evidence>
<dbReference type="InterPro" id="IPR034907">
    <property type="entry name" value="NDK-like_dom"/>
</dbReference>
<dbReference type="Proteomes" id="UP000002411">
    <property type="component" value="Chromosome"/>
</dbReference>
<feature type="domain" description="Nucleoside diphosphate kinase-like" evidence="15">
    <location>
        <begin position="1"/>
        <end position="135"/>
    </location>
</feature>
<proteinExistence type="inferred from homology"/>
<keyword evidence="9 12" id="KW-0067">ATP-binding</keyword>
<evidence type="ECO:0000256" key="3">
    <source>
        <dbReference type="ARBA" id="ARBA00012966"/>
    </source>
</evidence>
<dbReference type="Gene3D" id="3.30.70.141">
    <property type="entry name" value="Nucleoside diphosphate kinase-like domain"/>
    <property type="match status" value="1"/>
</dbReference>
<dbReference type="HAMAP" id="MF_00451">
    <property type="entry name" value="NDP_kinase"/>
    <property type="match status" value="1"/>
</dbReference>
<dbReference type="GO" id="GO:0006183">
    <property type="term" value="P:GTP biosynthetic process"/>
    <property type="evidence" value="ECO:0007669"/>
    <property type="project" value="UniProtKB-UniRule"/>
</dbReference>
<protein>
    <recommendedName>
        <fullName evidence="4 12">Nucleoside diphosphate kinase</fullName>
        <shortName evidence="12">NDK</shortName>
        <shortName evidence="12">NDP kinase</shortName>
        <ecNumber evidence="3 12">2.7.4.6</ecNumber>
    </recommendedName>
    <alternativeName>
        <fullName evidence="12">Nucleoside-2-P kinase</fullName>
    </alternativeName>
</protein>
<dbReference type="PANTHER" id="PTHR11349">
    <property type="entry name" value="NUCLEOSIDE DIPHOSPHATE KINASE"/>
    <property type="match status" value="1"/>
</dbReference>
<keyword evidence="6 12" id="KW-0479">Metal-binding</keyword>
<evidence type="ECO:0000256" key="9">
    <source>
        <dbReference type="ARBA" id="ARBA00022840"/>
    </source>
</evidence>
<dbReference type="InterPro" id="IPR036850">
    <property type="entry name" value="NDK-like_dom_sf"/>
</dbReference>
<dbReference type="GO" id="GO:0006228">
    <property type="term" value="P:UTP biosynthetic process"/>
    <property type="evidence" value="ECO:0007669"/>
    <property type="project" value="UniProtKB-UniRule"/>
</dbReference>
<feature type="binding site" evidence="12 13">
    <location>
        <position position="85"/>
    </location>
    <ligand>
        <name>ATP</name>
        <dbReference type="ChEBI" id="CHEBI:30616"/>
    </ligand>
</feature>
<comment type="catalytic activity">
    <reaction evidence="12">
        <text>a 2'-deoxyribonucleoside 5'-diphosphate + ATP = a 2'-deoxyribonucleoside 5'-triphosphate + ADP</text>
        <dbReference type="Rhea" id="RHEA:44640"/>
        <dbReference type="ChEBI" id="CHEBI:30616"/>
        <dbReference type="ChEBI" id="CHEBI:61560"/>
        <dbReference type="ChEBI" id="CHEBI:73316"/>
        <dbReference type="ChEBI" id="CHEBI:456216"/>
        <dbReference type="EC" id="2.7.4.6"/>
    </reaction>
</comment>
<dbReference type="PRINTS" id="PR01243">
    <property type="entry name" value="NUCDPKINASE"/>
</dbReference>
<organism evidence="16 17">
    <name type="scientific">Clostridium kluyveri (strain ATCC 8527 / DSM 555 / NBRC 12016 / NCIMB 10680 / K1)</name>
    <dbReference type="NCBI Taxonomy" id="431943"/>
    <lineage>
        <taxon>Bacteria</taxon>
        <taxon>Bacillati</taxon>
        <taxon>Bacillota</taxon>
        <taxon>Clostridia</taxon>
        <taxon>Eubacteriales</taxon>
        <taxon>Clostridiaceae</taxon>
        <taxon>Clostridium</taxon>
    </lineage>
</organism>
<dbReference type="eggNOG" id="COG0105">
    <property type="taxonomic scope" value="Bacteria"/>
</dbReference>
<dbReference type="InterPro" id="IPR001564">
    <property type="entry name" value="Nucleoside_diP_kinase"/>
</dbReference>
<evidence type="ECO:0000256" key="5">
    <source>
        <dbReference type="ARBA" id="ARBA00022679"/>
    </source>
</evidence>
<dbReference type="NCBIfam" id="NF001908">
    <property type="entry name" value="PRK00668.1"/>
    <property type="match status" value="1"/>
</dbReference>
<feature type="binding site" evidence="12 13">
    <location>
        <position position="112"/>
    </location>
    <ligand>
        <name>ATP</name>
        <dbReference type="ChEBI" id="CHEBI:30616"/>
    </ligand>
</feature>
<gene>
    <name evidence="12 16" type="primary">ndk</name>
    <name evidence="16" type="ordered locus">CKL_1625</name>
</gene>
<dbReference type="Pfam" id="PF00334">
    <property type="entry name" value="NDK"/>
    <property type="match status" value="1"/>
</dbReference>
<dbReference type="GO" id="GO:0005524">
    <property type="term" value="F:ATP binding"/>
    <property type="evidence" value="ECO:0007669"/>
    <property type="project" value="UniProtKB-UniRule"/>
</dbReference>
<keyword evidence="7 12" id="KW-0547">Nucleotide-binding</keyword>
<comment type="cofactor">
    <cofactor evidence="1 12">
        <name>Mg(2+)</name>
        <dbReference type="ChEBI" id="CHEBI:18420"/>
    </cofactor>
</comment>
<evidence type="ECO:0000313" key="17">
    <source>
        <dbReference type="Proteomes" id="UP000002411"/>
    </source>
</evidence>
<dbReference type="SUPFAM" id="SSF54919">
    <property type="entry name" value="Nucleoside diphosphate kinase, NDK"/>
    <property type="match status" value="1"/>
</dbReference>
<dbReference type="HOGENOM" id="CLU_060216_6_3_9"/>
<dbReference type="GO" id="GO:0004550">
    <property type="term" value="F:nucleoside diphosphate kinase activity"/>
    <property type="evidence" value="ECO:0007669"/>
    <property type="project" value="UniProtKB-UniRule"/>
</dbReference>
<evidence type="ECO:0000256" key="11">
    <source>
        <dbReference type="ARBA" id="ARBA00023080"/>
    </source>
</evidence>
<sequence length="135" mass="15108">MERTLVLIKPDAMERKLMGEIISVYEKKGLHITALKIVKPTIDIAKKHYNEHKGKPFFQELINFITRGEICALIIESDNAVEIVRKINGATDPQDADAGTIRGRFALSKSENAVHSSDSVESAAREIAIWFSDRS</sequence>
<name>A5N8N6_CLOK5</name>
<dbReference type="KEGG" id="ckl:CKL_1625"/>
<feature type="binding site" evidence="12 13">
    <location>
        <position position="91"/>
    </location>
    <ligand>
        <name>ATP</name>
        <dbReference type="ChEBI" id="CHEBI:30616"/>
    </ligand>
</feature>
<evidence type="ECO:0000256" key="6">
    <source>
        <dbReference type="ARBA" id="ARBA00022723"/>
    </source>
</evidence>
<feature type="binding site" evidence="12 13">
    <location>
        <position position="102"/>
    </location>
    <ligand>
        <name>ATP</name>
        <dbReference type="ChEBI" id="CHEBI:30616"/>
    </ligand>
</feature>
<feature type="binding site" evidence="12 13">
    <location>
        <position position="57"/>
    </location>
    <ligand>
        <name>ATP</name>
        <dbReference type="ChEBI" id="CHEBI:30616"/>
    </ligand>
</feature>
<evidence type="ECO:0000256" key="4">
    <source>
        <dbReference type="ARBA" id="ARBA00017632"/>
    </source>
</evidence>
<evidence type="ECO:0000313" key="16">
    <source>
        <dbReference type="EMBL" id="EDK33667.1"/>
    </source>
</evidence>
<keyword evidence="11 12" id="KW-0546">Nucleotide metabolism</keyword>
<keyword evidence="12" id="KW-0963">Cytoplasm</keyword>